<organism evidence="9 10">
    <name type="scientific">Lentinula raphanica</name>
    <dbReference type="NCBI Taxonomy" id="153919"/>
    <lineage>
        <taxon>Eukaryota</taxon>
        <taxon>Fungi</taxon>
        <taxon>Dikarya</taxon>
        <taxon>Basidiomycota</taxon>
        <taxon>Agaricomycotina</taxon>
        <taxon>Agaricomycetes</taxon>
        <taxon>Agaricomycetidae</taxon>
        <taxon>Agaricales</taxon>
        <taxon>Marasmiineae</taxon>
        <taxon>Omphalotaceae</taxon>
        <taxon>Lentinula</taxon>
    </lineage>
</organism>
<dbReference type="SUPFAM" id="SSF53098">
    <property type="entry name" value="Ribonuclease H-like"/>
    <property type="match status" value="1"/>
</dbReference>
<evidence type="ECO:0000256" key="6">
    <source>
        <dbReference type="ARBA" id="ARBA00022759"/>
    </source>
</evidence>
<dbReference type="EMBL" id="MU806654">
    <property type="protein sequence ID" value="KAJ3833677.1"/>
    <property type="molecule type" value="Genomic_DNA"/>
</dbReference>
<sequence length="392" mass="44716">MRLPGTIPQTNQSGEIMSINEAGKITHPSAKLLILSDSKTSIEGLTKNRQRWEDEGFIGVANPSEYRATIATLRSRNARTSFKWIKGHSGIDGNERADELAKEGCQKEEADMMNLNVPPTLSVTGAKLNKITQALAYKAIRNHTMAKKTYQNALDRRATKTNVGRAKYMIHEMQGTEPSDRIFWKSLRHKDFSRKFRYFIWMVTHNGYKNGEYWRNIPTFEQRANCPLCGEVELMEHILTECESSNQKVIWSLAESLWTGKTTNWVEPCFGTILGCGLVKMIDEDGKHHTGDSRLFRILVSESAHLIWKLRCEKVIQGKETSENEARRRWKATIDSRLEIDCLLTEAKFARGRLDKKLVKSTWLEVLDGQDNLPEEWIRESGVLVGIRAGMG</sequence>
<dbReference type="GO" id="GO:0003676">
    <property type="term" value="F:nucleic acid binding"/>
    <property type="evidence" value="ECO:0007669"/>
    <property type="project" value="InterPro"/>
</dbReference>
<dbReference type="PANTHER" id="PTHR10642">
    <property type="entry name" value="RIBONUCLEASE H1"/>
    <property type="match status" value="1"/>
</dbReference>
<gene>
    <name evidence="9" type="ORF">F5878DRAFT_654240</name>
</gene>
<dbReference type="AlphaFoldDB" id="A0AA38NZU5"/>
<evidence type="ECO:0000256" key="3">
    <source>
        <dbReference type="ARBA" id="ARBA00012180"/>
    </source>
</evidence>
<dbReference type="InterPro" id="IPR012337">
    <property type="entry name" value="RNaseH-like_sf"/>
</dbReference>
<keyword evidence="5" id="KW-0479">Metal-binding</keyword>
<name>A0AA38NZU5_9AGAR</name>
<dbReference type="GO" id="GO:0004523">
    <property type="term" value="F:RNA-DNA hybrid ribonuclease activity"/>
    <property type="evidence" value="ECO:0007669"/>
    <property type="project" value="UniProtKB-EC"/>
</dbReference>
<evidence type="ECO:0000313" key="9">
    <source>
        <dbReference type="EMBL" id="KAJ3833677.1"/>
    </source>
</evidence>
<keyword evidence="6" id="KW-0255">Endonuclease</keyword>
<evidence type="ECO:0000256" key="1">
    <source>
        <dbReference type="ARBA" id="ARBA00000077"/>
    </source>
</evidence>
<proteinExistence type="inferred from homology"/>
<dbReference type="InterPro" id="IPR050092">
    <property type="entry name" value="RNase_H"/>
</dbReference>
<dbReference type="Gene3D" id="3.30.420.10">
    <property type="entry name" value="Ribonuclease H-like superfamily/Ribonuclease H"/>
    <property type="match status" value="1"/>
</dbReference>
<dbReference type="GO" id="GO:0043137">
    <property type="term" value="P:DNA replication, removal of RNA primer"/>
    <property type="evidence" value="ECO:0007669"/>
    <property type="project" value="TreeGrafter"/>
</dbReference>
<accession>A0AA38NZU5</accession>
<dbReference type="InterPro" id="IPR036397">
    <property type="entry name" value="RNaseH_sf"/>
</dbReference>
<dbReference type="Proteomes" id="UP001163846">
    <property type="component" value="Unassembled WGS sequence"/>
</dbReference>
<dbReference type="PROSITE" id="PS50879">
    <property type="entry name" value="RNASE_H_1"/>
    <property type="match status" value="1"/>
</dbReference>
<comment type="similarity">
    <text evidence="2">Belongs to the RNase H family.</text>
</comment>
<comment type="catalytic activity">
    <reaction evidence="1">
        <text>Endonucleolytic cleavage to 5'-phosphomonoester.</text>
        <dbReference type="EC" id="3.1.26.4"/>
    </reaction>
</comment>
<comment type="caution">
    <text evidence="9">The sequence shown here is derived from an EMBL/GenBank/DDBJ whole genome shotgun (WGS) entry which is preliminary data.</text>
</comment>
<reference evidence="9" key="1">
    <citation type="submission" date="2022-08" db="EMBL/GenBank/DDBJ databases">
        <authorList>
            <consortium name="DOE Joint Genome Institute"/>
            <person name="Min B."/>
            <person name="Riley R."/>
            <person name="Sierra-Patev S."/>
            <person name="Naranjo-Ortiz M."/>
            <person name="Looney B."/>
            <person name="Konkel Z."/>
            <person name="Slot J.C."/>
            <person name="Sakamoto Y."/>
            <person name="Steenwyk J.L."/>
            <person name="Rokas A."/>
            <person name="Carro J."/>
            <person name="Camarero S."/>
            <person name="Ferreira P."/>
            <person name="Molpeceres G."/>
            <person name="Ruiz-Duenas F.J."/>
            <person name="Serrano A."/>
            <person name="Henrissat B."/>
            <person name="Drula E."/>
            <person name="Hughes K.W."/>
            <person name="Mata J.L."/>
            <person name="Ishikawa N.K."/>
            <person name="Vargas-Isla R."/>
            <person name="Ushijima S."/>
            <person name="Smith C.A."/>
            <person name="Ahrendt S."/>
            <person name="Andreopoulos W."/>
            <person name="He G."/>
            <person name="Labutti K."/>
            <person name="Lipzen A."/>
            <person name="Ng V."/>
            <person name="Sandor L."/>
            <person name="Barry K."/>
            <person name="Martinez A.T."/>
            <person name="Xiao Y."/>
            <person name="Gibbons J.G."/>
            <person name="Terashima K."/>
            <person name="Hibbett D.S."/>
            <person name="Grigoriev I.V."/>
        </authorList>
    </citation>
    <scope>NUCLEOTIDE SEQUENCE</scope>
    <source>
        <strain evidence="9">TFB9207</strain>
    </source>
</reference>
<dbReference type="EC" id="3.1.26.4" evidence="3"/>
<evidence type="ECO:0000256" key="7">
    <source>
        <dbReference type="ARBA" id="ARBA00022801"/>
    </source>
</evidence>
<dbReference type="GO" id="GO:0046872">
    <property type="term" value="F:metal ion binding"/>
    <property type="evidence" value="ECO:0007669"/>
    <property type="project" value="UniProtKB-KW"/>
</dbReference>
<evidence type="ECO:0000256" key="2">
    <source>
        <dbReference type="ARBA" id="ARBA00005300"/>
    </source>
</evidence>
<feature type="domain" description="RNase H type-1" evidence="8">
    <location>
        <begin position="1"/>
        <end position="106"/>
    </location>
</feature>
<keyword evidence="7" id="KW-0378">Hydrolase</keyword>
<evidence type="ECO:0000256" key="4">
    <source>
        <dbReference type="ARBA" id="ARBA00022722"/>
    </source>
</evidence>
<protein>
    <recommendedName>
        <fullName evidence="3">ribonuclease H</fullName>
        <ecNumber evidence="3">3.1.26.4</ecNumber>
    </recommendedName>
</protein>
<keyword evidence="4" id="KW-0540">Nuclease</keyword>
<evidence type="ECO:0000313" key="10">
    <source>
        <dbReference type="Proteomes" id="UP001163846"/>
    </source>
</evidence>
<dbReference type="InterPro" id="IPR002156">
    <property type="entry name" value="RNaseH_domain"/>
</dbReference>
<dbReference type="Pfam" id="PF00075">
    <property type="entry name" value="RNase_H"/>
    <property type="match status" value="1"/>
</dbReference>
<evidence type="ECO:0000259" key="8">
    <source>
        <dbReference type="PROSITE" id="PS50879"/>
    </source>
</evidence>
<dbReference type="PANTHER" id="PTHR10642:SF26">
    <property type="entry name" value="RIBONUCLEASE H1"/>
    <property type="match status" value="1"/>
</dbReference>
<keyword evidence="10" id="KW-1185">Reference proteome</keyword>
<evidence type="ECO:0000256" key="5">
    <source>
        <dbReference type="ARBA" id="ARBA00022723"/>
    </source>
</evidence>